<feature type="compositionally biased region" description="Basic and acidic residues" evidence="1">
    <location>
        <begin position="8"/>
        <end position="17"/>
    </location>
</feature>
<organism evidence="3 4">
    <name type="scientific">Seminavis robusta</name>
    <dbReference type="NCBI Taxonomy" id="568900"/>
    <lineage>
        <taxon>Eukaryota</taxon>
        <taxon>Sar</taxon>
        <taxon>Stramenopiles</taxon>
        <taxon>Ochrophyta</taxon>
        <taxon>Bacillariophyta</taxon>
        <taxon>Bacillariophyceae</taxon>
        <taxon>Bacillariophycidae</taxon>
        <taxon>Naviculales</taxon>
        <taxon>Naviculaceae</taxon>
        <taxon>Seminavis</taxon>
    </lineage>
</organism>
<feature type="region of interest" description="Disordered" evidence="1">
    <location>
        <begin position="1"/>
        <end position="26"/>
    </location>
</feature>
<proteinExistence type="predicted"/>
<dbReference type="Pfam" id="PF13578">
    <property type="entry name" value="Methyltransf_24"/>
    <property type="match status" value="1"/>
</dbReference>
<dbReference type="SUPFAM" id="SSF53335">
    <property type="entry name" value="S-adenosyl-L-methionine-dependent methyltransferases"/>
    <property type="match status" value="1"/>
</dbReference>
<keyword evidence="2" id="KW-0472">Membrane</keyword>
<dbReference type="Gene3D" id="3.40.50.150">
    <property type="entry name" value="Vaccinia Virus protein VP39"/>
    <property type="match status" value="1"/>
</dbReference>
<evidence type="ECO:0000256" key="2">
    <source>
        <dbReference type="SAM" id="Phobius"/>
    </source>
</evidence>
<accession>A0A9N8DQN1</accession>
<gene>
    <name evidence="3" type="ORF">SEMRO_286_G108280.1</name>
</gene>
<keyword evidence="4" id="KW-1185">Reference proteome</keyword>
<keyword evidence="2" id="KW-0812">Transmembrane</keyword>
<evidence type="ECO:0000256" key="1">
    <source>
        <dbReference type="SAM" id="MobiDB-lite"/>
    </source>
</evidence>
<name>A0A9N8DQN1_9STRA</name>
<dbReference type="EMBL" id="CAICTM010000285">
    <property type="protein sequence ID" value="CAB9506947.1"/>
    <property type="molecule type" value="Genomic_DNA"/>
</dbReference>
<dbReference type="PANTHER" id="PTHR37909:SF1">
    <property type="entry name" value="S-ADENOSYL-L-METHIONINE-DEPENDENT METHYLTRANSFERASES SUPERFAMILY PROTEIN"/>
    <property type="match status" value="1"/>
</dbReference>
<evidence type="ECO:0000313" key="3">
    <source>
        <dbReference type="EMBL" id="CAB9506947.1"/>
    </source>
</evidence>
<dbReference type="OrthoDB" id="186626at2759"/>
<dbReference type="InterPro" id="IPR029063">
    <property type="entry name" value="SAM-dependent_MTases_sf"/>
</dbReference>
<keyword evidence="2" id="KW-1133">Transmembrane helix</keyword>
<feature type="transmembrane region" description="Helical" evidence="2">
    <location>
        <begin position="58"/>
        <end position="76"/>
    </location>
</feature>
<protein>
    <recommendedName>
        <fullName evidence="5">Methyltransferase</fullName>
    </recommendedName>
</protein>
<evidence type="ECO:0000313" key="4">
    <source>
        <dbReference type="Proteomes" id="UP001153069"/>
    </source>
</evidence>
<dbReference type="AlphaFoldDB" id="A0A9N8DQN1"/>
<sequence length="305" mass="34904">MATYKQRRTQEMSKEHPASASAPAPATSSKFLLEPVSAYTTGSRFFLEPTKGSSRQHLSTLILMALGIAATLRLFFHQLHCDDSILLRNLASRSSEESCVLPPLPPIQTRQDIALVLEQMNFTTGIEIGVQQGLFAEYNLKFWPSCRKYKLVDLWKQQPNYFDSANLDNLVHETFYQATKERLKPWEGFTEYYRMYSSEAAKLIAKEGEQVDFVYVDARHDYCGCKEDIEMYWPLVKPGGILAGHDFMANYEVAPQDWSVCMDGSIHPEAVKGAVMEFANKHNLPVGVTYRETHWNSWWIRKPLC</sequence>
<comment type="caution">
    <text evidence="3">The sequence shown here is derived from an EMBL/GenBank/DDBJ whole genome shotgun (WGS) entry which is preliminary data.</text>
</comment>
<evidence type="ECO:0008006" key="5">
    <source>
        <dbReference type="Google" id="ProtNLM"/>
    </source>
</evidence>
<dbReference type="PANTHER" id="PTHR37909">
    <property type="entry name" value="S-ADENOSYL-L-METHIONINE-DEPENDENT METHYLTRANSFERASES SUPERFAMILY PROTEIN"/>
    <property type="match status" value="1"/>
</dbReference>
<dbReference type="Proteomes" id="UP001153069">
    <property type="component" value="Unassembled WGS sequence"/>
</dbReference>
<reference evidence="3" key="1">
    <citation type="submission" date="2020-06" db="EMBL/GenBank/DDBJ databases">
        <authorList>
            <consortium name="Plant Systems Biology data submission"/>
        </authorList>
    </citation>
    <scope>NUCLEOTIDE SEQUENCE</scope>
    <source>
        <strain evidence="3">D6</strain>
    </source>
</reference>